<sequence length="131" mass="14280">MIAPVELLRKLQVRSGSRLWLINVPRALAVELSAGAEVEIVHEGEAHDGVLAFFESPAEAAALAGRILTRLPEDGLLWVAYRKGTAGRAAGLTRDMGWQPFIDVGWRPVRAVAIDEEWSGLRFKPAALVGR</sequence>
<evidence type="ECO:0000313" key="2">
    <source>
        <dbReference type="Proteomes" id="UP000825799"/>
    </source>
</evidence>
<evidence type="ECO:0008006" key="3">
    <source>
        <dbReference type="Google" id="ProtNLM"/>
    </source>
</evidence>
<accession>A0ABX8WM02</accession>
<dbReference type="RefSeq" id="WP_220307052.1">
    <property type="nucleotide sequence ID" value="NZ_CP080590.1"/>
</dbReference>
<reference evidence="1 2" key="1">
    <citation type="submission" date="2021-08" db="EMBL/GenBank/DDBJ databases">
        <title>Devosia salina sp. nov., isolated from the South China Sea sediment.</title>
        <authorList>
            <person name="Zhou Z."/>
        </authorList>
    </citation>
    <scope>NUCLEOTIDE SEQUENCE [LARGE SCALE GENOMIC DNA]</scope>
    <source>
        <strain evidence="1 2">SCS-3</strain>
    </source>
</reference>
<dbReference type="Proteomes" id="UP000825799">
    <property type="component" value="Chromosome"/>
</dbReference>
<proteinExistence type="predicted"/>
<organism evidence="1 2">
    <name type="scientific">Devosia salina</name>
    <dbReference type="NCBI Taxonomy" id="2860336"/>
    <lineage>
        <taxon>Bacteria</taxon>
        <taxon>Pseudomonadati</taxon>
        <taxon>Pseudomonadota</taxon>
        <taxon>Alphaproteobacteria</taxon>
        <taxon>Hyphomicrobiales</taxon>
        <taxon>Devosiaceae</taxon>
        <taxon>Devosia</taxon>
    </lineage>
</organism>
<name>A0ABX8WM02_9HYPH</name>
<gene>
    <name evidence="1" type="ORF">K1X15_08630</name>
</gene>
<dbReference type="EMBL" id="CP080590">
    <property type="protein sequence ID" value="QYO78587.1"/>
    <property type="molecule type" value="Genomic_DNA"/>
</dbReference>
<protein>
    <recommendedName>
        <fullName evidence="3">DUF3052 domain-containing protein</fullName>
    </recommendedName>
</protein>
<evidence type="ECO:0000313" key="1">
    <source>
        <dbReference type="EMBL" id="QYO78587.1"/>
    </source>
</evidence>
<keyword evidence="2" id="KW-1185">Reference proteome</keyword>